<feature type="domain" description="Fatty acid hydroxylase" evidence="8">
    <location>
        <begin position="84"/>
        <end position="217"/>
    </location>
</feature>
<evidence type="ECO:0000256" key="2">
    <source>
        <dbReference type="ARBA" id="ARBA00022692"/>
    </source>
</evidence>
<dbReference type="AlphaFoldDB" id="E0TGR9"/>
<dbReference type="Pfam" id="PF04116">
    <property type="entry name" value="FA_hydroxylase"/>
    <property type="match status" value="1"/>
</dbReference>
<keyword evidence="5" id="KW-0443">Lipid metabolism</keyword>
<reference evidence="9 10" key="2">
    <citation type="journal article" date="2011" name="J. Bacteriol.">
        <title>Complete genome sequence of strain HTCC2503T of Parvularcula bermudensis, the type species of the order "Parvularculales" in the class Alphaproteobacteria.</title>
        <authorList>
            <person name="Oh H.M."/>
            <person name="Kang I."/>
            <person name="Vergin K.L."/>
            <person name="Kang D."/>
            <person name="Rhee K.H."/>
            <person name="Giovannoni S.J."/>
            <person name="Cho J.C."/>
        </authorList>
    </citation>
    <scope>NUCLEOTIDE SEQUENCE [LARGE SCALE GENOMIC DNA]</scope>
    <source>
        <strain evidence="10">ATCC BAA-594 / HTCC2503 / KCTC 12087</strain>
    </source>
</reference>
<dbReference type="GO" id="GO:0012505">
    <property type="term" value="C:endomembrane system"/>
    <property type="evidence" value="ECO:0007669"/>
    <property type="project" value="UniProtKB-SubCell"/>
</dbReference>
<dbReference type="GO" id="GO:0050479">
    <property type="term" value="F:glyceryl-ether monooxygenase activity"/>
    <property type="evidence" value="ECO:0007669"/>
    <property type="project" value="TreeGrafter"/>
</dbReference>
<dbReference type="EMBL" id="CP002156">
    <property type="protein sequence ID" value="ADM10678.1"/>
    <property type="molecule type" value="Genomic_DNA"/>
</dbReference>
<proteinExistence type="predicted"/>
<dbReference type="HOGENOM" id="CLU_033631_0_0_5"/>
<evidence type="ECO:0000256" key="7">
    <source>
        <dbReference type="SAM" id="Phobius"/>
    </source>
</evidence>
<evidence type="ECO:0000256" key="6">
    <source>
        <dbReference type="ARBA" id="ARBA00023136"/>
    </source>
</evidence>
<evidence type="ECO:0000313" key="9">
    <source>
        <dbReference type="EMBL" id="ADM10678.1"/>
    </source>
</evidence>
<evidence type="ECO:0000313" key="10">
    <source>
        <dbReference type="Proteomes" id="UP000001302"/>
    </source>
</evidence>
<feature type="transmembrane region" description="Helical" evidence="7">
    <location>
        <begin position="141"/>
        <end position="165"/>
    </location>
</feature>
<keyword evidence="3 7" id="KW-1133">Transmembrane helix</keyword>
<feature type="transmembrane region" description="Helical" evidence="7">
    <location>
        <begin position="77"/>
        <end position="95"/>
    </location>
</feature>
<evidence type="ECO:0000256" key="3">
    <source>
        <dbReference type="ARBA" id="ARBA00022989"/>
    </source>
</evidence>
<dbReference type="GO" id="GO:0008610">
    <property type="term" value="P:lipid biosynthetic process"/>
    <property type="evidence" value="ECO:0007669"/>
    <property type="project" value="InterPro"/>
</dbReference>
<sequence>METVTLLKLLSALIVLGGLFFLERLFPVAPRRGGVKRIGKNIGLAGINGLLSPLVIVPIAALAAATAPAWRPAALDGGWGLALDLLLLDLWIYVWHRASHETPFLWRFHEVHHLDEFLDVSSAVRFHFGEVILSALARGAVIFLLDIQLISVLIFDALVLIFAAFHHANVALPGGLERGLRVCVVTPSHHWVHHHRRRADTDSNYGTVLTLWDRIFASFSTTERTPSMPIGTEGRREKSFVGLIARPLSKS</sequence>
<name>E0TGR9_PARBH</name>
<dbReference type="STRING" id="314260.PB2503_13204"/>
<dbReference type="GO" id="GO:0016020">
    <property type="term" value="C:membrane"/>
    <property type="evidence" value="ECO:0007669"/>
    <property type="project" value="GOC"/>
</dbReference>
<keyword evidence="2 7" id="KW-0812">Transmembrane</keyword>
<comment type="subcellular location">
    <subcellularLocation>
        <location evidence="1">Endomembrane system</location>
        <topology evidence="1">Multi-pass membrane protein</topology>
    </subcellularLocation>
</comment>
<keyword evidence="4" id="KW-0560">Oxidoreductase</keyword>
<dbReference type="GO" id="GO:0005506">
    <property type="term" value="F:iron ion binding"/>
    <property type="evidence" value="ECO:0007669"/>
    <property type="project" value="InterPro"/>
</dbReference>
<dbReference type="InterPro" id="IPR006694">
    <property type="entry name" value="Fatty_acid_hydroxylase"/>
</dbReference>
<dbReference type="Proteomes" id="UP000001302">
    <property type="component" value="Chromosome"/>
</dbReference>
<protein>
    <submittedName>
        <fullName evidence="9">Possible sterol desaturase</fullName>
    </submittedName>
</protein>
<reference evidence="10" key="1">
    <citation type="submission" date="2010-08" db="EMBL/GenBank/DDBJ databases">
        <title>Genome sequence of Parvularcula bermudensis HTCC2503.</title>
        <authorList>
            <person name="Kang D.-M."/>
            <person name="Oh H.-M."/>
            <person name="Cho J.-C."/>
        </authorList>
    </citation>
    <scope>NUCLEOTIDE SEQUENCE [LARGE SCALE GENOMIC DNA]</scope>
    <source>
        <strain evidence="10">ATCC BAA-594 / HTCC2503 / KCTC 12087</strain>
    </source>
</reference>
<gene>
    <name evidence="9" type="ordered locus">PB2503_13204</name>
</gene>
<dbReference type="eggNOG" id="COG3000">
    <property type="taxonomic scope" value="Bacteria"/>
</dbReference>
<keyword evidence="10" id="KW-1185">Reference proteome</keyword>
<dbReference type="PANTHER" id="PTHR21624">
    <property type="entry name" value="STEROL DESATURASE-RELATED PROTEIN"/>
    <property type="match status" value="1"/>
</dbReference>
<feature type="transmembrane region" description="Helical" evidence="7">
    <location>
        <begin position="42"/>
        <end position="65"/>
    </location>
</feature>
<feature type="transmembrane region" description="Helical" evidence="7">
    <location>
        <begin position="6"/>
        <end position="22"/>
    </location>
</feature>
<accession>E0TGR9</accession>
<dbReference type="RefSeq" id="WP_013301652.1">
    <property type="nucleotide sequence ID" value="NC_014414.1"/>
</dbReference>
<dbReference type="InterPro" id="IPR051689">
    <property type="entry name" value="Sterol_desaturase/TMEM195"/>
</dbReference>
<dbReference type="PANTHER" id="PTHR21624:SF1">
    <property type="entry name" value="ALKYLGLYCEROL MONOOXYGENASE"/>
    <property type="match status" value="1"/>
</dbReference>
<keyword evidence="6 7" id="KW-0472">Membrane</keyword>
<evidence type="ECO:0000259" key="8">
    <source>
        <dbReference type="Pfam" id="PF04116"/>
    </source>
</evidence>
<evidence type="ECO:0000256" key="1">
    <source>
        <dbReference type="ARBA" id="ARBA00004127"/>
    </source>
</evidence>
<dbReference type="GO" id="GO:0006643">
    <property type="term" value="P:membrane lipid metabolic process"/>
    <property type="evidence" value="ECO:0007669"/>
    <property type="project" value="TreeGrafter"/>
</dbReference>
<evidence type="ECO:0000256" key="4">
    <source>
        <dbReference type="ARBA" id="ARBA00023002"/>
    </source>
</evidence>
<evidence type="ECO:0000256" key="5">
    <source>
        <dbReference type="ARBA" id="ARBA00023098"/>
    </source>
</evidence>
<dbReference type="OrthoDB" id="9770329at2"/>
<organism evidence="9 10">
    <name type="scientific">Parvularcula bermudensis (strain ATCC BAA-594 / HTCC2503 / KCTC 12087)</name>
    <dbReference type="NCBI Taxonomy" id="314260"/>
    <lineage>
        <taxon>Bacteria</taxon>
        <taxon>Pseudomonadati</taxon>
        <taxon>Pseudomonadota</taxon>
        <taxon>Alphaproteobacteria</taxon>
        <taxon>Parvularculales</taxon>
        <taxon>Parvularculaceae</taxon>
        <taxon>Parvularcula</taxon>
    </lineage>
</organism>
<dbReference type="KEGG" id="pbr:PB2503_13204"/>